<evidence type="ECO:0000313" key="2">
    <source>
        <dbReference type="EMBL" id="MXP31356.1"/>
    </source>
</evidence>
<gene>
    <name evidence="2" type="ORF">GRI94_05900</name>
    <name evidence="3" type="ORF">GRI94_19990</name>
</gene>
<dbReference type="GO" id="GO:0005975">
    <property type="term" value="P:carbohydrate metabolic process"/>
    <property type="evidence" value="ECO:0007669"/>
    <property type="project" value="InterPro"/>
</dbReference>
<evidence type="ECO:0000313" key="3">
    <source>
        <dbReference type="EMBL" id="MXP34116.1"/>
    </source>
</evidence>
<sequence>MTTVYITIDTEYSSGLANGPGAVDRAENFARSVACITPDGPAGITHKLDLLNRFGQKGVFFVDPMPALQWGVAAIEDIVAPVLDAGHDVQLHCHTEWLGLAGAANPLGEKTGRNIKDFAFEDQCELLTWAKDTLIAAGAPAPVAFRAGNYGANDDTLRALREIGLRYDTSHCPALVGGECDISLGANDQHPMLYEGIIEVPVGCIATVGGGLRHAQITALSLRELTAAVQHARDTHANSFTMVSHSFELINRRKLAVNRIVRHRFEGLCRDLQNMQGAQTGTYRDNPPLPAARPAGSNPLPADPVRSGMRVAEQVLSNTLYGAL</sequence>
<reference evidence="3 4" key="1">
    <citation type="submission" date="2019-12" db="EMBL/GenBank/DDBJ databases">
        <title>Genomic-based taxomic classification of the family Erythrobacteraceae.</title>
        <authorList>
            <person name="Xu L."/>
        </authorList>
    </citation>
    <scope>NUCLEOTIDE SEQUENCE [LARGE SCALE GENOMIC DNA]</scope>
    <source>
        <strain evidence="3 4">JCM 16677</strain>
    </source>
</reference>
<protein>
    <submittedName>
        <fullName evidence="3">Polysaccharide deacetylase family protein</fullName>
    </submittedName>
</protein>
<organism evidence="3 4">
    <name type="scientific">Parerythrobacter jejuensis</name>
    <dbReference type="NCBI Taxonomy" id="795812"/>
    <lineage>
        <taxon>Bacteria</taxon>
        <taxon>Pseudomonadati</taxon>
        <taxon>Pseudomonadota</taxon>
        <taxon>Alphaproteobacteria</taxon>
        <taxon>Sphingomonadales</taxon>
        <taxon>Erythrobacteraceae</taxon>
        <taxon>Parerythrobacter</taxon>
    </lineage>
</organism>
<dbReference type="RefSeq" id="WP_160778809.1">
    <property type="nucleotide sequence ID" value="NZ_BAAAZF010000001.1"/>
</dbReference>
<name>A0A845B031_9SPHN</name>
<dbReference type="SUPFAM" id="SSF88713">
    <property type="entry name" value="Glycoside hydrolase/deacetylase"/>
    <property type="match status" value="1"/>
</dbReference>
<comment type="caution">
    <text evidence="3">The sequence shown here is derived from an EMBL/GenBank/DDBJ whole genome shotgun (WGS) entry which is preliminary data.</text>
</comment>
<proteinExistence type="predicted"/>
<dbReference type="OrthoDB" id="7419255at2"/>
<evidence type="ECO:0000313" key="4">
    <source>
        <dbReference type="Proteomes" id="UP000446786"/>
    </source>
</evidence>
<dbReference type="Gene3D" id="3.20.20.370">
    <property type="entry name" value="Glycoside hydrolase/deacetylase"/>
    <property type="match status" value="1"/>
</dbReference>
<keyword evidence="4" id="KW-1185">Reference proteome</keyword>
<accession>A0A845B031</accession>
<dbReference type="InterPro" id="IPR011330">
    <property type="entry name" value="Glyco_hydro/deAcase_b/a-brl"/>
</dbReference>
<dbReference type="AlphaFoldDB" id="A0A845B031"/>
<dbReference type="EMBL" id="WTYE01000001">
    <property type="protein sequence ID" value="MXP31356.1"/>
    <property type="molecule type" value="Genomic_DNA"/>
</dbReference>
<dbReference type="CDD" id="cd10933">
    <property type="entry name" value="CE4_u9"/>
    <property type="match status" value="1"/>
</dbReference>
<dbReference type="EMBL" id="WTYE01000001">
    <property type="protein sequence ID" value="MXP34116.1"/>
    <property type="molecule type" value="Genomic_DNA"/>
</dbReference>
<evidence type="ECO:0000256" key="1">
    <source>
        <dbReference type="SAM" id="MobiDB-lite"/>
    </source>
</evidence>
<feature type="region of interest" description="Disordered" evidence="1">
    <location>
        <begin position="278"/>
        <end position="303"/>
    </location>
</feature>
<dbReference type="Proteomes" id="UP000446786">
    <property type="component" value="Unassembled WGS sequence"/>
</dbReference>